<gene>
    <name evidence="1" type="ORF">REISMN_03210</name>
</gene>
<dbReference type="EMBL" id="JFKF01000054">
    <property type="protein sequence ID" value="KDO03174.1"/>
    <property type="molecule type" value="Genomic_DNA"/>
</dbReference>
<protein>
    <submittedName>
        <fullName evidence="1">Uncharacterized protein</fullName>
    </submittedName>
</protein>
<evidence type="ECO:0000313" key="1">
    <source>
        <dbReference type="EMBL" id="KDO03174.1"/>
    </source>
</evidence>
<reference evidence="1 2" key="1">
    <citation type="submission" date="2014-02" db="EMBL/GenBank/DDBJ databases">
        <title>Draft genome sequence of Rickettsia buchneri sp. nov. ISO7T.</title>
        <authorList>
            <person name="Felsheim R.F."/>
            <person name="Kurtti T.J."/>
            <person name="Munderloh U.G."/>
        </authorList>
    </citation>
    <scope>NUCLEOTIDE SEQUENCE [LARGE SCALE GENOMIC DNA]</scope>
    <source>
        <strain evidence="1 2">ISO7</strain>
    </source>
</reference>
<dbReference type="Proteomes" id="UP000027161">
    <property type="component" value="Unassembled WGS sequence"/>
</dbReference>
<keyword evidence="2" id="KW-1185">Reference proteome</keyword>
<comment type="caution">
    <text evidence="1">The sequence shown here is derived from an EMBL/GenBank/DDBJ whole genome shotgun (WGS) entry which is preliminary data.</text>
</comment>
<dbReference type="AlphaFoldDB" id="A0A8E0WMC0"/>
<organism evidence="1 2">
    <name type="scientific">Rickettsia tamurae subsp. buchneri</name>
    <dbReference type="NCBI Taxonomy" id="1462938"/>
    <lineage>
        <taxon>Bacteria</taxon>
        <taxon>Pseudomonadati</taxon>
        <taxon>Pseudomonadota</taxon>
        <taxon>Alphaproteobacteria</taxon>
        <taxon>Rickettsiales</taxon>
        <taxon>Rickettsiaceae</taxon>
        <taxon>Rickettsieae</taxon>
        <taxon>Rickettsia</taxon>
        <taxon>spotted fever group</taxon>
    </lineage>
</organism>
<proteinExistence type="predicted"/>
<name>A0A8E0WMC0_9RICK</name>
<evidence type="ECO:0000313" key="2">
    <source>
        <dbReference type="Proteomes" id="UP000027161"/>
    </source>
</evidence>
<accession>A0A8E0WMC0</accession>
<sequence length="34" mass="4007">MSWTIQIKIELAALKKENNEHSKKKIEHLTTELT</sequence>